<evidence type="ECO:0000313" key="11">
    <source>
        <dbReference type="Proteomes" id="UP000678393"/>
    </source>
</evidence>
<dbReference type="EC" id="3.1.3.48" evidence="1"/>
<feature type="region of interest" description="Disordered" evidence="6">
    <location>
        <begin position="110"/>
        <end position="130"/>
    </location>
</feature>
<dbReference type="GO" id="GO:0007165">
    <property type="term" value="P:signal transduction"/>
    <property type="evidence" value="ECO:0007669"/>
    <property type="project" value="TreeGrafter"/>
</dbReference>
<dbReference type="PANTHER" id="PTHR46198">
    <property type="entry name" value="PROTEIN-TYROSINE-PHOSPHATASE"/>
    <property type="match status" value="1"/>
</dbReference>
<organism evidence="10 11">
    <name type="scientific">Candidula unifasciata</name>
    <dbReference type="NCBI Taxonomy" id="100452"/>
    <lineage>
        <taxon>Eukaryota</taxon>
        <taxon>Metazoa</taxon>
        <taxon>Spiralia</taxon>
        <taxon>Lophotrochozoa</taxon>
        <taxon>Mollusca</taxon>
        <taxon>Gastropoda</taxon>
        <taxon>Heterobranchia</taxon>
        <taxon>Euthyneura</taxon>
        <taxon>Panpulmonata</taxon>
        <taxon>Eupulmonata</taxon>
        <taxon>Stylommatophora</taxon>
        <taxon>Helicina</taxon>
        <taxon>Helicoidea</taxon>
        <taxon>Geomitridae</taxon>
        <taxon>Candidula</taxon>
    </lineage>
</organism>
<dbReference type="GO" id="GO:0019901">
    <property type="term" value="F:protein kinase binding"/>
    <property type="evidence" value="ECO:0007669"/>
    <property type="project" value="TreeGrafter"/>
</dbReference>
<dbReference type="InterPro" id="IPR000242">
    <property type="entry name" value="PTP_cat"/>
</dbReference>
<evidence type="ECO:0000259" key="9">
    <source>
        <dbReference type="PROSITE" id="PS50056"/>
    </source>
</evidence>
<proteinExistence type="predicted"/>
<sequence length="512" mass="57344">MSWPNFCHEERAIWQELVDILQVHINSAGITADQFKVMDREAVNCFQESGSNMAEILVRMYLTNITHQFDRNLTLQCATILQAGVPFEDRKNSIINTRLLAINVYDREDRQDGQTTSDGNLGNGEDFTDEDSTDHRVSLAIALAVVGGCCCIGLIILQVVVRRRNKDSSGSPLPSVNSSYTHSSSDSIQLASVIKSRPNSGLVNPGLDILEPPDPSHPMNFMQLSNFCMDMRKIEEEYEKLPQRMPRPSMVPAGEEDKNRYANILPLVHTRVKLLQDGPVPRSSYINANYVTGPNNQCQYYIATQAPTEKTTIDFWTMSLATRMPDYCHAYGHGGTGAGIYWPELVGKSAAHKYGDFLIELIRKDVHQEYIVSQLEINNQRKIETRQIDHFWYTCWPPHGLPEPISLVKLVLDVRPKYESGTSPLVVHCSPGTGRTCTFIALDLCMKQFETKSIVDVMKTVHSIRQERAGAIQNKEQYTLLYNAVHEYAAIVMTPGISATSSAATLQALLSS</sequence>
<keyword evidence="3" id="KW-0378">Hydrolase</keyword>
<evidence type="ECO:0000256" key="3">
    <source>
        <dbReference type="ARBA" id="ARBA00022801"/>
    </source>
</evidence>
<evidence type="ECO:0000256" key="2">
    <source>
        <dbReference type="ARBA" id="ARBA00022553"/>
    </source>
</evidence>
<evidence type="ECO:0000256" key="7">
    <source>
        <dbReference type="SAM" id="Phobius"/>
    </source>
</evidence>
<evidence type="ECO:0000313" key="10">
    <source>
        <dbReference type="EMBL" id="CAG5127818.1"/>
    </source>
</evidence>
<protein>
    <recommendedName>
        <fullName evidence="1">protein-tyrosine-phosphatase</fullName>
        <ecNumber evidence="1">3.1.3.48</ecNumber>
    </recommendedName>
</protein>
<dbReference type="PROSITE" id="PS50056">
    <property type="entry name" value="TYR_PHOSPHATASE_2"/>
    <property type="match status" value="1"/>
</dbReference>
<dbReference type="InterPro" id="IPR003595">
    <property type="entry name" value="Tyr_Pase_cat"/>
</dbReference>
<dbReference type="InterPro" id="IPR008356">
    <property type="entry name" value="Tyr_Pase_KIM-con"/>
</dbReference>
<dbReference type="InterPro" id="IPR029021">
    <property type="entry name" value="Prot-tyrosine_phosphatase-like"/>
</dbReference>
<dbReference type="PANTHER" id="PTHR46198:SF4">
    <property type="entry name" value="PROTEIN-TYROSINE-PHOSPHATASE"/>
    <property type="match status" value="1"/>
</dbReference>
<dbReference type="PROSITE" id="PS50055">
    <property type="entry name" value="TYR_PHOSPHATASE_PTP"/>
    <property type="match status" value="1"/>
</dbReference>
<dbReference type="AlphaFoldDB" id="A0A8S3ZI18"/>
<gene>
    <name evidence="10" type="ORF">CUNI_LOCUS13376</name>
</gene>
<keyword evidence="2" id="KW-0597">Phosphoprotein</keyword>
<evidence type="ECO:0000259" key="8">
    <source>
        <dbReference type="PROSITE" id="PS50055"/>
    </source>
</evidence>
<evidence type="ECO:0000256" key="5">
    <source>
        <dbReference type="PIRSR" id="PIRSR608356-50"/>
    </source>
</evidence>
<keyword evidence="4" id="KW-0904">Protein phosphatase</keyword>
<dbReference type="GO" id="GO:0030054">
    <property type="term" value="C:cell junction"/>
    <property type="evidence" value="ECO:0007669"/>
    <property type="project" value="TreeGrafter"/>
</dbReference>
<keyword evidence="7" id="KW-0812">Transmembrane</keyword>
<dbReference type="GO" id="GO:0004725">
    <property type="term" value="F:protein tyrosine phosphatase activity"/>
    <property type="evidence" value="ECO:0007669"/>
    <property type="project" value="UniProtKB-EC"/>
</dbReference>
<dbReference type="CDD" id="cd00047">
    <property type="entry name" value="PTPc"/>
    <property type="match status" value="1"/>
</dbReference>
<evidence type="ECO:0000256" key="1">
    <source>
        <dbReference type="ARBA" id="ARBA00013064"/>
    </source>
</evidence>
<accession>A0A8S3ZI18</accession>
<evidence type="ECO:0000256" key="6">
    <source>
        <dbReference type="SAM" id="MobiDB-lite"/>
    </source>
</evidence>
<dbReference type="Gene3D" id="3.90.190.10">
    <property type="entry name" value="Protein tyrosine phosphatase superfamily"/>
    <property type="match status" value="1"/>
</dbReference>
<dbReference type="Pfam" id="PF00102">
    <property type="entry name" value="Y_phosphatase"/>
    <property type="match status" value="1"/>
</dbReference>
<dbReference type="SUPFAM" id="SSF52799">
    <property type="entry name" value="(Phosphotyrosine protein) phosphatases II"/>
    <property type="match status" value="1"/>
</dbReference>
<dbReference type="EMBL" id="CAJHNH020002802">
    <property type="protein sequence ID" value="CAG5127818.1"/>
    <property type="molecule type" value="Genomic_DNA"/>
</dbReference>
<dbReference type="Proteomes" id="UP000678393">
    <property type="component" value="Unassembled WGS sequence"/>
</dbReference>
<reference evidence="10" key="1">
    <citation type="submission" date="2021-04" db="EMBL/GenBank/DDBJ databases">
        <authorList>
            <consortium name="Molecular Ecology Group"/>
        </authorList>
    </citation>
    <scope>NUCLEOTIDE SEQUENCE</scope>
</reference>
<keyword evidence="7" id="KW-0472">Membrane</keyword>
<feature type="domain" description="Tyrosine-protein phosphatase" evidence="8">
    <location>
        <begin position="257"/>
        <end position="488"/>
    </location>
</feature>
<keyword evidence="11" id="KW-1185">Reference proteome</keyword>
<dbReference type="OrthoDB" id="10057603at2759"/>
<dbReference type="GO" id="GO:0005829">
    <property type="term" value="C:cytosol"/>
    <property type="evidence" value="ECO:0007669"/>
    <property type="project" value="TreeGrafter"/>
</dbReference>
<name>A0A8S3ZI18_9EUPU</name>
<dbReference type="SMART" id="SM00194">
    <property type="entry name" value="PTPc"/>
    <property type="match status" value="1"/>
</dbReference>
<feature type="active site" description="Phosphocysteine intermediate" evidence="5">
    <location>
        <position position="429"/>
    </location>
</feature>
<dbReference type="InterPro" id="IPR000387">
    <property type="entry name" value="Tyr_Pase_dom"/>
</dbReference>
<dbReference type="SMART" id="SM00404">
    <property type="entry name" value="PTPc_motif"/>
    <property type="match status" value="1"/>
</dbReference>
<evidence type="ECO:0000256" key="4">
    <source>
        <dbReference type="ARBA" id="ARBA00022912"/>
    </source>
</evidence>
<comment type="caution">
    <text evidence="10">The sequence shown here is derived from an EMBL/GenBank/DDBJ whole genome shotgun (WGS) entry which is preliminary data.</text>
</comment>
<dbReference type="GO" id="GO:0005886">
    <property type="term" value="C:plasma membrane"/>
    <property type="evidence" value="ECO:0007669"/>
    <property type="project" value="TreeGrafter"/>
</dbReference>
<feature type="transmembrane region" description="Helical" evidence="7">
    <location>
        <begin position="139"/>
        <end position="161"/>
    </location>
</feature>
<dbReference type="PRINTS" id="PR00700">
    <property type="entry name" value="PRTYPHPHTASE"/>
</dbReference>
<feature type="domain" description="Tyrosine specific protein phosphatases" evidence="9">
    <location>
        <begin position="405"/>
        <end position="479"/>
    </location>
</feature>
<keyword evidence="7" id="KW-1133">Transmembrane helix</keyword>